<dbReference type="EMBL" id="CP010026">
    <property type="protein sequence ID" value="AJZ58623.1"/>
    <property type="molecule type" value="Genomic_DNA"/>
</dbReference>
<accession>A0AAU8SWP6</accession>
<name>A0AAU8SWP6_9BURK</name>
<evidence type="ECO:0000313" key="1">
    <source>
        <dbReference type="EMBL" id="AJZ58623.1"/>
    </source>
</evidence>
<dbReference type="KEGG" id="bfn:OI25_2980"/>
<protein>
    <submittedName>
        <fullName evidence="1">Uncharacterized protein</fullName>
    </submittedName>
</protein>
<gene>
    <name evidence="1" type="ORF">OI25_2980</name>
</gene>
<dbReference type="Proteomes" id="UP000032614">
    <property type="component" value="Chromosome 1"/>
</dbReference>
<dbReference type="AlphaFoldDB" id="A0AAU8SWP6"/>
<reference evidence="1 2" key="1">
    <citation type="journal article" date="2015" name="Genome Announc.">
        <title>Complete genome sequences for 59 burkholderia isolates, both pathogenic and near neighbor.</title>
        <authorList>
            <person name="Johnson S.L."/>
            <person name="Bishop-Lilly K.A."/>
            <person name="Ladner J.T."/>
            <person name="Daligault H.E."/>
            <person name="Davenport K.W."/>
            <person name="Jaissle J."/>
            <person name="Frey K.G."/>
            <person name="Koroleva G.I."/>
            <person name="Bruce D.C."/>
            <person name="Coyne S.R."/>
            <person name="Broomall S.M."/>
            <person name="Li P.E."/>
            <person name="Teshima H."/>
            <person name="Gibbons H.S."/>
            <person name="Palacios G.F."/>
            <person name="Rosenzweig C.N."/>
            <person name="Redden C.L."/>
            <person name="Xu Y."/>
            <person name="Minogue T.D."/>
            <person name="Chain P.S."/>
        </authorList>
    </citation>
    <scope>NUCLEOTIDE SEQUENCE [LARGE SCALE GENOMIC DNA]</scope>
    <source>
        <strain evidence="1 2">ATCC BAA-463</strain>
    </source>
</reference>
<organism evidence="1 2">
    <name type="scientific">Paraburkholderia fungorum</name>
    <dbReference type="NCBI Taxonomy" id="134537"/>
    <lineage>
        <taxon>Bacteria</taxon>
        <taxon>Pseudomonadati</taxon>
        <taxon>Pseudomonadota</taxon>
        <taxon>Betaproteobacteria</taxon>
        <taxon>Burkholderiales</taxon>
        <taxon>Burkholderiaceae</taxon>
        <taxon>Paraburkholderia</taxon>
    </lineage>
</organism>
<proteinExistence type="predicted"/>
<evidence type="ECO:0000313" key="2">
    <source>
        <dbReference type="Proteomes" id="UP000032614"/>
    </source>
</evidence>
<sequence>MATSGKFSPLDLHRFNCRESPGGSVQVSDRRLHQARVIIEHASELVELVDLVIDGRTGLDVALQVTNPVTYRACPTRRQVSTGAPRACR</sequence>